<feature type="transmembrane region" description="Helical" evidence="1">
    <location>
        <begin position="63"/>
        <end position="82"/>
    </location>
</feature>
<keyword evidence="1" id="KW-0472">Membrane</keyword>
<dbReference type="STRING" id="407036.SAMN05216243_0653"/>
<evidence type="ECO:0000256" key="1">
    <source>
        <dbReference type="SAM" id="Phobius"/>
    </source>
</evidence>
<keyword evidence="1" id="KW-0812">Transmembrane</keyword>
<dbReference type="EMBL" id="FNFL01000001">
    <property type="protein sequence ID" value="SDJ75129.1"/>
    <property type="molecule type" value="Genomic_DNA"/>
</dbReference>
<protein>
    <submittedName>
        <fullName evidence="2">YlaH-like protein</fullName>
    </submittedName>
</protein>
<keyword evidence="1" id="KW-1133">Transmembrane helix</keyword>
<reference evidence="2 3" key="1">
    <citation type="submission" date="2016-10" db="EMBL/GenBank/DDBJ databases">
        <authorList>
            <person name="de Groot N.N."/>
        </authorList>
    </citation>
    <scope>NUCLEOTIDE SEQUENCE [LARGE SCALE GENOMIC DNA]</scope>
    <source>
        <strain evidence="2 3">CGMCC 1.6502</strain>
    </source>
</reference>
<feature type="transmembrane region" description="Helical" evidence="1">
    <location>
        <begin position="34"/>
        <end position="51"/>
    </location>
</feature>
<name>A0A1G8WA21_9BACI</name>
<sequence>MVEESNEVIDVGNNLPIVDFLFNTIANGESGQNLLLGFFLLYLTIAILLACSYKLGFARKLPLLKSLVVYIFLFIGAFIITLLGLKLPMAECLVIIVLILAIYRFRLAQDRKRRNKQA</sequence>
<accession>A0A1G8WA21</accession>
<organism evidence="2 3">
    <name type="scientific">Sediminibacillus albus</name>
    <dbReference type="NCBI Taxonomy" id="407036"/>
    <lineage>
        <taxon>Bacteria</taxon>
        <taxon>Bacillati</taxon>
        <taxon>Bacillota</taxon>
        <taxon>Bacilli</taxon>
        <taxon>Bacillales</taxon>
        <taxon>Bacillaceae</taxon>
        <taxon>Sediminibacillus</taxon>
    </lineage>
</organism>
<dbReference type="InterPro" id="IPR025620">
    <property type="entry name" value="YlaH"/>
</dbReference>
<dbReference type="Proteomes" id="UP000198694">
    <property type="component" value="Unassembled WGS sequence"/>
</dbReference>
<evidence type="ECO:0000313" key="2">
    <source>
        <dbReference type="EMBL" id="SDJ75129.1"/>
    </source>
</evidence>
<dbReference type="Pfam" id="PF14036">
    <property type="entry name" value="YlaH"/>
    <property type="match status" value="1"/>
</dbReference>
<proteinExistence type="predicted"/>
<feature type="transmembrane region" description="Helical" evidence="1">
    <location>
        <begin position="88"/>
        <end position="107"/>
    </location>
</feature>
<keyword evidence="3" id="KW-1185">Reference proteome</keyword>
<dbReference type="AlphaFoldDB" id="A0A1G8WA21"/>
<evidence type="ECO:0000313" key="3">
    <source>
        <dbReference type="Proteomes" id="UP000198694"/>
    </source>
</evidence>
<dbReference type="OrthoDB" id="2680377at2"/>
<gene>
    <name evidence="2" type="ORF">SAMN05216243_0653</name>
</gene>